<sequence length="484" mass="56683">MTRLRTNEKPSNLSGMFLPLLIALIVIILIIRAFFWGSGTDANKHINEWFVNVTPNQEKSEIFIYMSWDSSKQIDGSTKMYPTDSKMEVKSWEAKITLEWSNAKIYVNKLWELKYDWKNASWENFTVNNWDIWIETDNAPSKFITRNFSVTSNWAWVFSFSQNLMASSIYVLKWEVSITPITDKTDVLPSNIWVWQKLTILNTDLNAENFKVDEKIEPIDDIFKESDFFTKHNWMSYLNAWSGAETWTWTDVSSWSGWSLVKWGKNIIITYPEDEATVEWNTLNIEGKISSSNVEKITLNDKEASLNKEEKTFVAKDFTLTDTINNIVYKAYDKDGNMITKWVLTVYTTSKDKAKADQEKPTVTTYPLSSKDFRIFLPAENPYKTTDNLVKIAWSINKWAVKFITINDFRLTKFPQYSTNWYYFANKDYGTMNDWINLYTIKYYWKEDELLYTSLFTIVKEPSWSDSDSSTSSWSSSSWSSTNG</sequence>
<evidence type="ECO:0000256" key="1">
    <source>
        <dbReference type="SAM" id="MobiDB-lite"/>
    </source>
</evidence>
<dbReference type="EMBL" id="AMFJ01000112">
    <property type="protein sequence ID" value="EKE29718.1"/>
    <property type="molecule type" value="Genomic_DNA"/>
</dbReference>
<keyword evidence="2" id="KW-0812">Transmembrane</keyword>
<protein>
    <submittedName>
        <fullName evidence="3">Uncharacterized protein</fullName>
    </submittedName>
</protein>
<keyword evidence="2" id="KW-1133">Transmembrane helix</keyword>
<feature type="compositionally biased region" description="Low complexity" evidence="1">
    <location>
        <begin position="464"/>
        <end position="484"/>
    </location>
</feature>
<proteinExistence type="predicted"/>
<feature type="region of interest" description="Disordered" evidence="1">
    <location>
        <begin position="462"/>
        <end position="484"/>
    </location>
</feature>
<dbReference type="AlphaFoldDB" id="K2G3D8"/>
<keyword evidence="2" id="KW-0472">Membrane</keyword>
<organism evidence="3">
    <name type="scientific">uncultured bacterium</name>
    <name type="common">gcode 4</name>
    <dbReference type="NCBI Taxonomy" id="1234023"/>
    <lineage>
        <taxon>Bacteria</taxon>
        <taxon>environmental samples</taxon>
    </lineage>
</organism>
<reference evidence="3" key="1">
    <citation type="journal article" date="2012" name="Science">
        <title>Fermentation, hydrogen, and sulfur metabolism in multiple uncultivated bacterial phyla.</title>
        <authorList>
            <person name="Wrighton K.C."/>
            <person name="Thomas B.C."/>
            <person name="Sharon I."/>
            <person name="Miller C.S."/>
            <person name="Castelle C.J."/>
            <person name="VerBerkmoes N.C."/>
            <person name="Wilkins M.J."/>
            <person name="Hettich R.L."/>
            <person name="Lipton M.S."/>
            <person name="Williams K.H."/>
            <person name="Long P.E."/>
            <person name="Banfield J.F."/>
        </authorList>
    </citation>
    <scope>NUCLEOTIDE SEQUENCE [LARGE SCALE GENOMIC DNA]</scope>
</reference>
<gene>
    <name evidence="3" type="ORF">ACD_2C00112G0003</name>
</gene>
<feature type="transmembrane region" description="Helical" evidence="2">
    <location>
        <begin position="12"/>
        <end position="36"/>
    </location>
</feature>
<comment type="caution">
    <text evidence="3">The sequence shown here is derived from an EMBL/GenBank/DDBJ whole genome shotgun (WGS) entry which is preliminary data.</text>
</comment>
<dbReference type="Gene3D" id="2.60.40.10">
    <property type="entry name" value="Immunoglobulins"/>
    <property type="match status" value="1"/>
</dbReference>
<dbReference type="InterPro" id="IPR013783">
    <property type="entry name" value="Ig-like_fold"/>
</dbReference>
<name>K2G3D8_9BACT</name>
<evidence type="ECO:0000256" key="2">
    <source>
        <dbReference type="SAM" id="Phobius"/>
    </source>
</evidence>
<evidence type="ECO:0000313" key="3">
    <source>
        <dbReference type="EMBL" id="EKE29718.1"/>
    </source>
</evidence>
<accession>K2G3D8</accession>